<dbReference type="GO" id="GO:0008271">
    <property type="term" value="F:secondary active sulfate transmembrane transporter activity"/>
    <property type="evidence" value="ECO:0007669"/>
    <property type="project" value="InterPro"/>
</dbReference>
<keyword evidence="3 5" id="KW-1133">Transmembrane helix</keyword>
<dbReference type="PROSITE" id="PS01130">
    <property type="entry name" value="SLC26A"/>
    <property type="match status" value="1"/>
</dbReference>
<keyword evidence="8" id="KW-1185">Reference proteome</keyword>
<proteinExistence type="predicted"/>
<dbReference type="CDD" id="cd07042">
    <property type="entry name" value="STAS_SulP_like_sulfate_transporter"/>
    <property type="match status" value="1"/>
</dbReference>
<feature type="transmembrane region" description="Helical" evidence="5">
    <location>
        <begin position="489"/>
        <end position="521"/>
    </location>
</feature>
<dbReference type="GeneTree" id="ENSGT01150000286960"/>
<keyword evidence="2 5" id="KW-0812">Transmembrane</keyword>
<feature type="transmembrane region" description="Helical" evidence="5">
    <location>
        <begin position="277"/>
        <end position="294"/>
    </location>
</feature>
<accession>A0A4W3IQN9</accession>
<dbReference type="NCBIfam" id="TIGR00815">
    <property type="entry name" value="sulP"/>
    <property type="match status" value="1"/>
</dbReference>
<reference evidence="8" key="3">
    <citation type="journal article" date="2014" name="Nature">
        <title>Elephant shark genome provides unique insights into gnathostome evolution.</title>
        <authorList>
            <consortium name="International Elephant Shark Genome Sequencing Consortium"/>
            <person name="Venkatesh B."/>
            <person name="Lee A.P."/>
            <person name="Ravi V."/>
            <person name="Maurya A.K."/>
            <person name="Lian M.M."/>
            <person name="Swann J.B."/>
            <person name="Ohta Y."/>
            <person name="Flajnik M.F."/>
            <person name="Sutoh Y."/>
            <person name="Kasahara M."/>
            <person name="Hoon S."/>
            <person name="Gangu V."/>
            <person name="Roy S.W."/>
            <person name="Irimia M."/>
            <person name="Korzh V."/>
            <person name="Kondrychyn I."/>
            <person name="Lim Z.W."/>
            <person name="Tay B.H."/>
            <person name="Tohari S."/>
            <person name="Kong K.W."/>
            <person name="Ho S."/>
            <person name="Lorente-Galdos B."/>
            <person name="Quilez J."/>
            <person name="Marques-Bonet T."/>
            <person name="Raney B.J."/>
            <person name="Ingham P.W."/>
            <person name="Tay A."/>
            <person name="Hillier L.W."/>
            <person name="Minx P."/>
            <person name="Boehm T."/>
            <person name="Wilson R.K."/>
            <person name="Brenner S."/>
            <person name="Warren W.C."/>
        </authorList>
    </citation>
    <scope>NUCLEOTIDE SEQUENCE [LARGE SCALE GENOMIC DNA]</scope>
</reference>
<organism evidence="7 8">
    <name type="scientific">Callorhinchus milii</name>
    <name type="common">Ghost shark</name>
    <dbReference type="NCBI Taxonomy" id="7868"/>
    <lineage>
        <taxon>Eukaryota</taxon>
        <taxon>Metazoa</taxon>
        <taxon>Chordata</taxon>
        <taxon>Craniata</taxon>
        <taxon>Vertebrata</taxon>
        <taxon>Chondrichthyes</taxon>
        <taxon>Holocephali</taxon>
        <taxon>Chimaeriformes</taxon>
        <taxon>Callorhinchidae</taxon>
        <taxon>Callorhinchus</taxon>
    </lineage>
</organism>
<dbReference type="Gene3D" id="3.30.750.24">
    <property type="entry name" value="STAS domain"/>
    <property type="match status" value="1"/>
</dbReference>
<dbReference type="AlphaFoldDB" id="A0A4W3IQN9"/>
<evidence type="ECO:0000256" key="1">
    <source>
        <dbReference type="ARBA" id="ARBA00004141"/>
    </source>
</evidence>
<keyword evidence="4 5" id="KW-0472">Membrane</keyword>
<evidence type="ECO:0000256" key="5">
    <source>
        <dbReference type="SAM" id="Phobius"/>
    </source>
</evidence>
<dbReference type="STRING" id="7868.ENSCMIP00000032754"/>
<reference evidence="7" key="4">
    <citation type="submission" date="2025-08" db="UniProtKB">
        <authorList>
            <consortium name="Ensembl"/>
        </authorList>
    </citation>
    <scope>IDENTIFICATION</scope>
</reference>
<dbReference type="InterPro" id="IPR001902">
    <property type="entry name" value="SLC26A/SulP_fam"/>
</dbReference>
<dbReference type="Pfam" id="PF01740">
    <property type="entry name" value="STAS"/>
    <property type="match status" value="1"/>
</dbReference>
<dbReference type="Pfam" id="PF00916">
    <property type="entry name" value="Sulfate_transp"/>
    <property type="match status" value="1"/>
</dbReference>
<evidence type="ECO:0000256" key="2">
    <source>
        <dbReference type="ARBA" id="ARBA00022692"/>
    </source>
</evidence>
<dbReference type="Ensembl" id="ENSCMIT00000033258.1">
    <property type="protein sequence ID" value="ENSCMIP00000032754.1"/>
    <property type="gene ID" value="ENSCMIG00000014008.1"/>
</dbReference>
<evidence type="ECO:0000256" key="3">
    <source>
        <dbReference type="ARBA" id="ARBA00022989"/>
    </source>
</evidence>
<sequence length="746" mass="82639">MPSRRERHYIKITTITICIYIALLTQGSVSECYIVNALYNIICEEFWDSFSNSVHSPCSYFLFYRCSVTRTKLVLLGFIPILQWLPTYSVKDNLFGDIISGLSTGVMQLPQGLAYALLAGVPPVFGLYSSFYPVILYLFFGSSRHVSVGSFAVICLMTGSVVLRLAPDELFEISALNATNSSEMLQNIKARDEMRVKVASAVTFLSGIMQFSMGLLRFGFVAIYLAEPLVRGFTTAAAIHVFLSQIKYFLGISTQRFNGPLSSVYKLISVVSKVKETNITALIVGMICVIVLFAGKEINDRFKSRLRVPIPMELIVVVISTGISAGCNMTQKYGLAIVGKVPTGLRAPVIPDFRLLSEIYKDCFAIAIVGFSMNISLAKMFALKHGYSISGNQEMIALGVCNSIGSFFQTFPITASMSRSLVQESTGGNTQIAGGIGSAIVLLVILAIGSLFAPLPQAALAAIVMVNLKGIFKQFQDLPLLWRTSKLEFLTWIVAFIASLLLGLDLGLLVAVTFALILVVYRTQRPQYRILGQVPNTDIYWNIEDYEEIREVPGIKIFQSNSSIYFANSELYMDVLREKTGIDPIAISSAKKILAAKNKERIKKTQRKKKKAVMVIEPQIEAQETSNIEIQNGSTVIRPMEFETEYTEEMESLFKTIADVHSIILDFSSVNFVDSVSVKALKSMMKKYEEIGINVYIASCNGSVIAELTRLQFFGKSITTDLVFHRVHDAVLFCQRKAACLENPPL</sequence>
<dbReference type="SUPFAM" id="SSF52091">
    <property type="entry name" value="SpoIIaa-like"/>
    <property type="match status" value="1"/>
</dbReference>
<dbReference type="InterPro" id="IPR011547">
    <property type="entry name" value="SLC26A/SulP_dom"/>
</dbReference>
<evidence type="ECO:0000313" key="7">
    <source>
        <dbReference type="Ensembl" id="ENSCMIP00000032754.1"/>
    </source>
</evidence>
<dbReference type="OMA" id="QRGAMNQ"/>
<feature type="transmembrane region" description="Helical" evidence="5">
    <location>
        <begin position="146"/>
        <end position="166"/>
    </location>
</feature>
<name>A0A4W3IQN9_CALMI</name>
<protein>
    <submittedName>
        <fullName evidence="7">Solute carrier family 26 member 5</fullName>
    </submittedName>
</protein>
<evidence type="ECO:0000259" key="6">
    <source>
        <dbReference type="PROSITE" id="PS50801"/>
    </source>
</evidence>
<reference evidence="7" key="5">
    <citation type="submission" date="2025-09" db="UniProtKB">
        <authorList>
            <consortium name="Ensembl"/>
        </authorList>
    </citation>
    <scope>IDENTIFICATION</scope>
</reference>
<feature type="transmembrane region" description="Helical" evidence="5">
    <location>
        <begin position="113"/>
        <end position="140"/>
    </location>
</feature>
<reference evidence="8" key="2">
    <citation type="journal article" date="2007" name="PLoS Biol.">
        <title>Survey sequencing and comparative analysis of the elephant shark (Callorhinchus milii) genome.</title>
        <authorList>
            <person name="Venkatesh B."/>
            <person name="Kirkness E.F."/>
            <person name="Loh Y.H."/>
            <person name="Halpern A.L."/>
            <person name="Lee A.P."/>
            <person name="Johnson J."/>
            <person name="Dandona N."/>
            <person name="Viswanathan L.D."/>
            <person name="Tay A."/>
            <person name="Venter J.C."/>
            <person name="Strausberg R.L."/>
            <person name="Brenner S."/>
        </authorList>
    </citation>
    <scope>NUCLEOTIDE SEQUENCE [LARGE SCALE GENOMIC DNA]</scope>
</reference>
<comment type="subcellular location">
    <subcellularLocation>
        <location evidence="1">Membrane</location>
        <topology evidence="1">Multi-pass membrane protein</topology>
    </subcellularLocation>
</comment>
<evidence type="ECO:0000256" key="4">
    <source>
        <dbReference type="ARBA" id="ARBA00023136"/>
    </source>
</evidence>
<reference evidence="8" key="1">
    <citation type="journal article" date="2006" name="Science">
        <title>Ancient noncoding elements conserved in the human genome.</title>
        <authorList>
            <person name="Venkatesh B."/>
            <person name="Kirkness E.F."/>
            <person name="Loh Y.H."/>
            <person name="Halpern A.L."/>
            <person name="Lee A.P."/>
            <person name="Johnson J."/>
            <person name="Dandona N."/>
            <person name="Viswanathan L.D."/>
            <person name="Tay A."/>
            <person name="Venter J.C."/>
            <person name="Strausberg R.L."/>
            <person name="Brenner S."/>
        </authorList>
    </citation>
    <scope>NUCLEOTIDE SEQUENCE [LARGE SCALE GENOMIC DNA]</scope>
</reference>
<feature type="domain" description="STAS" evidence="6">
    <location>
        <begin position="545"/>
        <end position="734"/>
    </location>
</feature>
<feature type="transmembrane region" description="Helical" evidence="5">
    <location>
        <begin position="198"/>
        <end position="225"/>
    </location>
</feature>
<evidence type="ECO:0000313" key="8">
    <source>
        <dbReference type="Proteomes" id="UP000314986"/>
    </source>
</evidence>
<dbReference type="InParanoid" id="A0A4W3IQN9"/>
<dbReference type="InterPro" id="IPR018045">
    <property type="entry name" value="S04_transporter_CS"/>
</dbReference>
<dbReference type="PANTHER" id="PTHR11814">
    <property type="entry name" value="SULFATE TRANSPORTER"/>
    <property type="match status" value="1"/>
</dbReference>
<dbReference type="Proteomes" id="UP000314986">
    <property type="component" value="Unassembled WGS sequence"/>
</dbReference>
<dbReference type="InterPro" id="IPR002645">
    <property type="entry name" value="STAS_dom"/>
</dbReference>
<feature type="transmembrane region" description="Helical" evidence="5">
    <location>
        <begin position="435"/>
        <end position="468"/>
    </location>
</feature>
<dbReference type="InterPro" id="IPR036513">
    <property type="entry name" value="STAS_dom_sf"/>
</dbReference>
<dbReference type="GO" id="GO:0016020">
    <property type="term" value="C:membrane"/>
    <property type="evidence" value="ECO:0007669"/>
    <property type="project" value="UniProtKB-SubCell"/>
</dbReference>
<dbReference type="PROSITE" id="PS50801">
    <property type="entry name" value="STAS"/>
    <property type="match status" value="1"/>
</dbReference>